<dbReference type="EMBL" id="CAXIEN010000055">
    <property type="protein sequence ID" value="CAL1271610.1"/>
    <property type="molecule type" value="Genomic_DNA"/>
</dbReference>
<sequence>MNKKLIHTEIPLSRKRGTILDDKHFFAAMLRHFVSVIRI</sequence>
<dbReference type="Proteomes" id="UP001497382">
    <property type="component" value="Unassembled WGS sequence"/>
</dbReference>
<dbReference type="AlphaFoldDB" id="A0AAV1ZMW0"/>
<keyword evidence="2" id="KW-1185">Reference proteome</keyword>
<evidence type="ECO:0000313" key="1">
    <source>
        <dbReference type="EMBL" id="CAL1271610.1"/>
    </source>
</evidence>
<feature type="non-terminal residue" evidence="1">
    <location>
        <position position="39"/>
    </location>
</feature>
<reference evidence="1 2" key="1">
    <citation type="submission" date="2024-04" db="EMBL/GenBank/DDBJ databases">
        <authorList>
            <person name="Rising A."/>
            <person name="Reimegard J."/>
            <person name="Sonavane S."/>
            <person name="Akerstrom W."/>
            <person name="Nylinder S."/>
            <person name="Hedman E."/>
            <person name="Kallberg Y."/>
        </authorList>
    </citation>
    <scope>NUCLEOTIDE SEQUENCE [LARGE SCALE GENOMIC DNA]</scope>
</reference>
<evidence type="ECO:0000313" key="2">
    <source>
        <dbReference type="Proteomes" id="UP001497382"/>
    </source>
</evidence>
<name>A0AAV1ZMW0_9ARAC</name>
<accession>A0AAV1ZMW0</accession>
<protein>
    <submittedName>
        <fullName evidence="1">Uncharacterized protein</fullName>
    </submittedName>
</protein>
<comment type="caution">
    <text evidence="1">The sequence shown here is derived from an EMBL/GenBank/DDBJ whole genome shotgun (WGS) entry which is preliminary data.</text>
</comment>
<organism evidence="1 2">
    <name type="scientific">Larinioides sclopetarius</name>
    <dbReference type="NCBI Taxonomy" id="280406"/>
    <lineage>
        <taxon>Eukaryota</taxon>
        <taxon>Metazoa</taxon>
        <taxon>Ecdysozoa</taxon>
        <taxon>Arthropoda</taxon>
        <taxon>Chelicerata</taxon>
        <taxon>Arachnida</taxon>
        <taxon>Araneae</taxon>
        <taxon>Araneomorphae</taxon>
        <taxon>Entelegynae</taxon>
        <taxon>Araneoidea</taxon>
        <taxon>Araneidae</taxon>
        <taxon>Larinioides</taxon>
    </lineage>
</organism>
<gene>
    <name evidence="1" type="ORF">LARSCL_LOCUS5914</name>
</gene>
<proteinExistence type="predicted"/>